<reference evidence="7" key="2">
    <citation type="submission" date="2020-09" db="EMBL/GenBank/DDBJ databases">
        <authorList>
            <person name="Sun Q."/>
            <person name="Zhou Y."/>
        </authorList>
    </citation>
    <scope>NUCLEOTIDE SEQUENCE</scope>
    <source>
        <strain evidence="7">CGMCC 1.15958</strain>
    </source>
</reference>
<evidence type="ECO:0000313" key="7">
    <source>
        <dbReference type="EMBL" id="GGD45589.1"/>
    </source>
</evidence>
<feature type="domain" description="Major facilitator superfamily (MFS) profile" evidence="6">
    <location>
        <begin position="29"/>
        <end position="424"/>
    </location>
</feature>
<evidence type="ECO:0000256" key="5">
    <source>
        <dbReference type="SAM" id="Phobius"/>
    </source>
</evidence>
<gene>
    <name evidence="7" type="primary">yjhB</name>
    <name evidence="7" type="ORF">GCM10011514_07010</name>
</gene>
<dbReference type="GO" id="GO:0046943">
    <property type="term" value="F:carboxylic acid transmembrane transporter activity"/>
    <property type="evidence" value="ECO:0007669"/>
    <property type="project" value="TreeGrafter"/>
</dbReference>
<keyword evidence="3 5" id="KW-1133">Transmembrane helix</keyword>
<dbReference type="Proteomes" id="UP000609064">
    <property type="component" value="Unassembled WGS sequence"/>
</dbReference>
<feature type="transmembrane region" description="Helical" evidence="5">
    <location>
        <begin position="398"/>
        <end position="418"/>
    </location>
</feature>
<dbReference type="Gene3D" id="1.20.1250.20">
    <property type="entry name" value="MFS general substrate transporter like domains"/>
    <property type="match status" value="2"/>
</dbReference>
<organism evidence="7 8">
    <name type="scientific">Emticicia aquatilis</name>
    <dbReference type="NCBI Taxonomy" id="1537369"/>
    <lineage>
        <taxon>Bacteria</taxon>
        <taxon>Pseudomonadati</taxon>
        <taxon>Bacteroidota</taxon>
        <taxon>Cytophagia</taxon>
        <taxon>Cytophagales</taxon>
        <taxon>Leadbetterellaceae</taxon>
        <taxon>Emticicia</taxon>
    </lineage>
</organism>
<feature type="transmembrane region" description="Helical" evidence="5">
    <location>
        <begin position="21"/>
        <end position="39"/>
    </location>
</feature>
<dbReference type="InterPro" id="IPR020846">
    <property type="entry name" value="MFS_dom"/>
</dbReference>
<feature type="transmembrane region" description="Helical" evidence="5">
    <location>
        <begin position="283"/>
        <end position="304"/>
    </location>
</feature>
<evidence type="ECO:0000256" key="3">
    <source>
        <dbReference type="ARBA" id="ARBA00022989"/>
    </source>
</evidence>
<dbReference type="PANTHER" id="PTHR23508:SF10">
    <property type="entry name" value="CARBOXYLIC ACID TRANSPORTER PROTEIN HOMOLOG"/>
    <property type="match status" value="1"/>
</dbReference>
<reference evidence="7" key="1">
    <citation type="journal article" date="2014" name="Int. J. Syst. Evol. Microbiol.">
        <title>Complete genome sequence of Corynebacterium casei LMG S-19264T (=DSM 44701T), isolated from a smear-ripened cheese.</title>
        <authorList>
            <consortium name="US DOE Joint Genome Institute (JGI-PGF)"/>
            <person name="Walter F."/>
            <person name="Albersmeier A."/>
            <person name="Kalinowski J."/>
            <person name="Ruckert C."/>
        </authorList>
    </citation>
    <scope>NUCLEOTIDE SEQUENCE</scope>
    <source>
        <strain evidence="7">CGMCC 1.15958</strain>
    </source>
</reference>
<sequence>MTIDRGLNKNLNLFMNQEKTTFQHLFSLPVVVAALGYFVDIYDLQLFGIVRVQSLESLGLTTKEEVSSIGTTIINFQMIGLLLGGIFWGVLGDKKGRLSVLFGSIITYSLANLCCGMIPHIEFMDKIEAYKWLRFIAGIGLAGELGAGITLVSEVLPKQLRAIGTSLVAGIGLLGAVVATFTVKLSGDWTIAYFIGGGLGIALLLLRVGVIESGIFKDVVGKKHVERGNFFAFFTNWERFLTYMKCIGIGIPLWFCIGILVYLSNEFGEALGITEKIDPGLSIMWAYVGISVGDFLSGFFSHALHSRKKAIGFMMTFALICMIILLFSGLIKSASLFYALCCLLGFGNGFWAMFVTVAAEQFGTNLRATAATTIPNMVRGSVVLMTISYKFLKPTQGIIMAGAIVGFICFAIGFYSVLTISETHGKDLDFLEE</sequence>
<evidence type="ECO:0000259" key="6">
    <source>
        <dbReference type="PROSITE" id="PS50850"/>
    </source>
</evidence>
<proteinExistence type="predicted"/>
<dbReference type="GO" id="GO:0005886">
    <property type="term" value="C:plasma membrane"/>
    <property type="evidence" value="ECO:0007669"/>
    <property type="project" value="TreeGrafter"/>
</dbReference>
<feature type="transmembrane region" description="Helical" evidence="5">
    <location>
        <begin position="164"/>
        <end position="183"/>
    </location>
</feature>
<feature type="transmembrane region" description="Helical" evidence="5">
    <location>
        <begin position="132"/>
        <end position="152"/>
    </location>
</feature>
<dbReference type="PROSITE" id="PS50850">
    <property type="entry name" value="MFS"/>
    <property type="match status" value="1"/>
</dbReference>
<keyword evidence="2 5" id="KW-0812">Transmembrane</keyword>
<name>A0A916YID9_9BACT</name>
<feature type="transmembrane region" description="Helical" evidence="5">
    <location>
        <begin position="311"/>
        <end position="331"/>
    </location>
</feature>
<feature type="transmembrane region" description="Helical" evidence="5">
    <location>
        <begin position="189"/>
        <end position="208"/>
    </location>
</feature>
<protein>
    <submittedName>
        <fullName evidence="7">MFS transporter</fullName>
    </submittedName>
</protein>
<keyword evidence="8" id="KW-1185">Reference proteome</keyword>
<dbReference type="AlphaFoldDB" id="A0A916YID9"/>
<dbReference type="InterPro" id="IPR011701">
    <property type="entry name" value="MFS"/>
</dbReference>
<evidence type="ECO:0000256" key="1">
    <source>
        <dbReference type="ARBA" id="ARBA00004141"/>
    </source>
</evidence>
<comment type="subcellular location">
    <subcellularLocation>
        <location evidence="1">Membrane</location>
        <topology evidence="1">Multi-pass membrane protein</topology>
    </subcellularLocation>
</comment>
<evidence type="ECO:0000256" key="4">
    <source>
        <dbReference type="ARBA" id="ARBA00023136"/>
    </source>
</evidence>
<feature type="transmembrane region" description="Helical" evidence="5">
    <location>
        <begin position="240"/>
        <end position="263"/>
    </location>
</feature>
<feature type="transmembrane region" description="Helical" evidence="5">
    <location>
        <begin position="69"/>
        <end position="91"/>
    </location>
</feature>
<keyword evidence="4 5" id="KW-0472">Membrane</keyword>
<feature type="transmembrane region" description="Helical" evidence="5">
    <location>
        <begin position="98"/>
        <end position="120"/>
    </location>
</feature>
<dbReference type="SUPFAM" id="SSF103473">
    <property type="entry name" value="MFS general substrate transporter"/>
    <property type="match status" value="1"/>
</dbReference>
<accession>A0A916YID9</accession>
<dbReference type="PANTHER" id="PTHR23508">
    <property type="entry name" value="CARBOXYLIC ACID TRANSPORTER PROTEIN HOMOLOG"/>
    <property type="match status" value="1"/>
</dbReference>
<dbReference type="Pfam" id="PF07690">
    <property type="entry name" value="MFS_1"/>
    <property type="match status" value="1"/>
</dbReference>
<dbReference type="InterPro" id="IPR036259">
    <property type="entry name" value="MFS_trans_sf"/>
</dbReference>
<evidence type="ECO:0000256" key="2">
    <source>
        <dbReference type="ARBA" id="ARBA00022692"/>
    </source>
</evidence>
<dbReference type="EMBL" id="BMKK01000001">
    <property type="protein sequence ID" value="GGD45589.1"/>
    <property type="molecule type" value="Genomic_DNA"/>
</dbReference>
<evidence type="ECO:0000313" key="8">
    <source>
        <dbReference type="Proteomes" id="UP000609064"/>
    </source>
</evidence>
<comment type="caution">
    <text evidence="7">The sequence shown here is derived from an EMBL/GenBank/DDBJ whole genome shotgun (WGS) entry which is preliminary data.</text>
</comment>
<feature type="transmembrane region" description="Helical" evidence="5">
    <location>
        <begin position="337"/>
        <end position="359"/>
    </location>
</feature>